<protein>
    <submittedName>
        <fullName evidence="1">Uncharacterized protein</fullName>
    </submittedName>
</protein>
<proteinExistence type="predicted"/>
<evidence type="ECO:0000313" key="1">
    <source>
        <dbReference type="EMBL" id="MCD7457428.1"/>
    </source>
</evidence>
<dbReference type="EMBL" id="JACEIK010000456">
    <property type="protein sequence ID" value="MCD7457428.1"/>
    <property type="molecule type" value="Genomic_DNA"/>
</dbReference>
<gene>
    <name evidence="1" type="ORF">HAX54_035076</name>
</gene>
<evidence type="ECO:0000313" key="2">
    <source>
        <dbReference type="Proteomes" id="UP000823775"/>
    </source>
</evidence>
<keyword evidence="2" id="KW-1185">Reference proteome</keyword>
<accession>A0ABS8SF09</accession>
<reference evidence="1 2" key="1">
    <citation type="journal article" date="2021" name="BMC Genomics">
        <title>Datura genome reveals duplications of psychoactive alkaloid biosynthetic genes and high mutation rate following tissue culture.</title>
        <authorList>
            <person name="Rajewski A."/>
            <person name="Carter-House D."/>
            <person name="Stajich J."/>
            <person name="Litt A."/>
        </authorList>
    </citation>
    <scope>NUCLEOTIDE SEQUENCE [LARGE SCALE GENOMIC DNA]</scope>
    <source>
        <strain evidence="1">AR-01</strain>
    </source>
</reference>
<comment type="caution">
    <text evidence="1">The sequence shown here is derived from an EMBL/GenBank/DDBJ whole genome shotgun (WGS) entry which is preliminary data.</text>
</comment>
<sequence>MKLSRVPPFISRVGQSFATQDGLGTSMLKQAQSMLSCIWTSTSRKEQKRDWLNWEEGLGRSENEHAEVDRFTGHSQVDGSIGLAAHQPHLPGMATVFEPATRSTFASVTTSSLAPELLVAPEKDIMNWIKKVPHSGNNIATSNAPSTCKTCTSNPIWCM</sequence>
<dbReference type="Proteomes" id="UP000823775">
    <property type="component" value="Unassembled WGS sequence"/>
</dbReference>
<organism evidence="1 2">
    <name type="scientific">Datura stramonium</name>
    <name type="common">Jimsonweed</name>
    <name type="synonym">Common thornapple</name>
    <dbReference type="NCBI Taxonomy" id="4076"/>
    <lineage>
        <taxon>Eukaryota</taxon>
        <taxon>Viridiplantae</taxon>
        <taxon>Streptophyta</taxon>
        <taxon>Embryophyta</taxon>
        <taxon>Tracheophyta</taxon>
        <taxon>Spermatophyta</taxon>
        <taxon>Magnoliopsida</taxon>
        <taxon>eudicotyledons</taxon>
        <taxon>Gunneridae</taxon>
        <taxon>Pentapetalae</taxon>
        <taxon>asterids</taxon>
        <taxon>lamiids</taxon>
        <taxon>Solanales</taxon>
        <taxon>Solanaceae</taxon>
        <taxon>Solanoideae</taxon>
        <taxon>Datureae</taxon>
        <taxon>Datura</taxon>
    </lineage>
</organism>
<name>A0ABS8SF09_DATST</name>